<evidence type="ECO:0000313" key="1">
    <source>
        <dbReference type="EMBL" id="JAD32264.1"/>
    </source>
</evidence>
<reference evidence="1" key="1">
    <citation type="submission" date="2014-09" db="EMBL/GenBank/DDBJ databases">
        <authorList>
            <person name="Magalhaes I.L.F."/>
            <person name="Oliveira U."/>
            <person name="Santos F.R."/>
            <person name="Vidigal T.H.D.A."/>
            <person name="Brescovit A.D."/>
            <person name="Santos A.J."/>
        </authorList>
    </citation>
    <scope>NUCLEOTIDE SEQUENCE</scope>
    <source>
        <tissue evidence="1">Shoot tissue taken approximately 20 cm above the soil surface</tissue>
    </source>
</reference>
<name>A0A0A8YYM9_ARUDO</name>
<sequence>MYPIVRVCDPVISYEVYYPSEGRNKIHWPILKHF</sequence>
<protein>
    <submittedName>
        <fullName evidence="1">Uncharacterized protein</fullName>
    </submittedName>
</protein>
<proteinExistence type="predicted"/>
<dbReference type="EMBL" id="GBRH01265631">
    <property type="protein sequence ID" value="JAD32264.1"/>
    <property type="molecule type" value="Transcribed_RNA"/>
</dbReference>
<dbReference type="AlphaFoldDB" id="A0A0A8YYM9"/>
<organism evidence="1">
    <name type="scientific">Arundo donax</name>
    <name type="common">Giant reed</name>
    <name type="synonym">Donax arundinaceus</name>
    <dbReference type="NCBI Taxonomy" id="35708"/>
    <lineage>
        <taxon>Eukaryota</taxon>
        <taxon>Viridiplantae</taxon>
        <taxon>Streptophyta</taxon>
        <taxon>Embryophyta</taxon>
        <taxon>Tracheophyta</taxon>
        <taxon>Spermatophyta</taxon>
        <taxon>Magnoliopsida</taxon>
        <taxon>Liliopsida</taxon>
        <taxon>Poales</taxon>
        <taxon>Poaceae</taxon>
        <taxon>PACMAD clade</taxon>
        <taxon>Arundinoideae</taxon>
        <taxon>Arundineae</taxon>
        <taxon>Arundo</taxon>
    </lineage>
</organism>
<accession>A0A0A8YYM9</accession>
<reference evidence="1" key="2">
    <citation type="journal article" date="2015" name="Data Brief">
        <title>Shoot transcriptome of the giant reed, Arundo donax.</title>
        <authorList>
            <person name="Barrero R.A."/>
            <person name="Guerrero F.D."/>
            <person name="Moolhuijzen P."/>
            <person name="Goolsby J.A."/>
            <person name="Tidwell J."/>
            <person name="Bellgard S.E."/>
            <person name="Bellgard M.I."/>
        </authorList>
    </citation>
    <scope>NUCLEOTIDE SEQUENCE</scope>
    <source>
        <tissue evidence="1">Shoot tissue taken approximately 20 cm above the soil surface</tissue>
    </source>
</reference>